<dbReference type="InterPro" id="IPR002656">
    <property type="entry name" value="Acyl_transf_3_dom"/>
</dbReference>
<feature type="transmembrane region" description="Helical" evidence="1">
    <location>
        <begin position="242"/>
        <end position="259"/>
    </location>
</feature>
<evidence type="ECO:0000313" key="3">
    <source>
        <dbReference type="EMBL" id="MBU4682982.1"/>
    </source>
</evidence>
<feature type="transmembrane region" description="Helical" evidence="1">
    <location>
        <begin position="309"/>
        <end position="329"/>
    </location>
</feature>
<comment type="caution">
    <text evidence="3">The sequence shown here is derived from an EMBL/GenBank/DDBJ whole genome shotgun (WGS) entry which is preliminary data.</text>
</comment>
<feature type="transmembrane region" description="Helical" evidence="1">
    <location>
        <begin position="51"/>
        <end position="69"/>
    </location>
</feature>
<feature type="transmembrane region" description="Helical" evidence="1">
    <location>
        <begin position="167"/>
        <end position="188"/>
    </location>
</feature>
<feature type="transmembrane region" description="Helical" evidence="1">
    <location>
        <begin position="12"/>
        <end position="31"/>
    </location>
</feature>
<dbReference type="Proteomes" id="UP000686327">
    <property type="component" value="Unassembled WGS sequence"/>
</dbReference>
<name>A0ABS6DIJ0_9ENTR</name>
<keyword evidence="1" id="KW-1133">Transmembrane helix</keyword>
<dbReference type="RefSeq" id="WP_216376097.1">
    <property type="nucleotide sequence ID" value="NZ_JAGRYT010000028.1"/>
</dbReference>
<accession>A0ABS6DIJ0</accession>
<sequence>MQRYFFIDFIRVISFLAVVLFHFDVEISMSYPYKEMIGRLAYGGQTVGDMAISLFIIVSGFSLVVSSNGKLDVVRFFKKRIVAIYPAFWITYCVVGVFLFIANSGFVGDGQYWKFILSFIGLDGFFLYRMSSYYLVGEWYTGYMLLTYLFFPILFKGLITWPKSTMAVLGLVMLGLSANYSSIFSVYINCNPIMRLPDFFFGMVYGYYFVKSRNARKTMSVFSLIMLGALLFLLQGKIYSQLYMLLFGCSLFCLLAMVPEGLKNIPSLKAGVDFISRHSFVAFLYHHQVLYFLFRIVNFKNLNYGETLFFYGIIVLLSLVAAYFTDPLIKKVSGAMSRKLKLS</sequence>
<feature type="transmembrane region" description="Helical" evidence="1">
    <location>
        <begin position="81"/>
        <end position="106"/>
    </location>
</feature>
<evidence type="ECO:0000313" key="4">
    <source>
        <dbReference type="Proteomes" id="UP000686327"/>
    </source>
</evidence>
<evidence type="ECO:0000256" key="1">
    <source>
        <dbReference type="SAM" id="Phobius"/>
    </source>
</evidence>
<proteinExistence type="predicted"/>
<gene>
    <name evidence="3" type="ORF">KC222_13300</name>
</gene>
<dbReference type="Pfam" id="PF01757">
    <property type="entry name" value="Acyl_transf_3"/>
    <property type="match status" value="1"/>
</dbReference>
<feature type="domain" description="Acyltransferase 3" evidence="2">
    <location>
        <begin position="6"/>
        <end position="323"/>
    </location>
</feature>
<keyword evidence="3" id="KW-0012">Acyltransferase</keyword>
<keyword evidence="3" id="KW-0808">Transferase</keyword>
<feature type="transmembrane region" description="Helical" evidence="1">
    <location>
        <begin position="218"/>
        <end position="236"/>
    </location>
</feature>
<feature type="transmembrane region" description="Helical" evidence="1">
    <location>
        <begin position="280"/>
        <end position="297"/>
    </location>
</feature>
<evidence type="ECO:0000259" key="2">
    <source>
        <dbReference type="Pfam" id="PF01757"/>
    </source>
</evidence>
<keyword evidence="1" id="KW-0472">Membrane</keyword>
<reference evidence="4" key="1">
    <citation type="submission" date="2023-07" db="EMBL/GenBank/DDBJ databases">
        <title>Cedecea davisae an AmpC producer and its therapeutic implications.</title>
        <authorList>
            <person name="Notter J."/>
        </authorList>
    </citation>
    <scope>NUCLEOTIDE SEQUENCE [LARGE SCALE GENOMIC DNA]</scope>
    <source>
        <strain evidence="4">1</strain>
    </source>
</reference>
<keyword evidence="4" id="KW-1185">Reference proteome</keyword>
<feature type="transmembrane region" description="Helical" evidence="1">
    <location>
        <begin position="140"/>
        <end position="161"/>
    </location>
</feature>
<organism evidence="3 4">
    <name type="scientific">Cedecea davisae</name>
    <dbReference type="NCBI Taxonomy" id="158484"/>
    <lineage>
        <taxon>Bacteria</taxon>
        <taxon>Pseudomonadati</taxon>
        <taxon>Pseudomonadota</taxon>
        <taxon>Gammaproteobacteria</taxon>
        <taxon>Enterobacterales</taxon>
        <taxon>Enterobacteriaceae</taxon>
        <taxon>Cedecea</taxon>
    </lineage>
</organism>
<keyword evidence="1" id="KW-0812">Transmembrane</keyword>
<protein>
    <submittedName>
        <fullName evidence="3">Acyltransferase</fullName>
    </submittedName>
</protein>
<dbReference type="GO" id="GO:0016746">
    <property type="term" value="F:acyltransferase activity"/>
    <property type="evidence" value="ECO:0007669"/>
    <property type="project" value="UniProtKB-KW"/>
</dbReference>
<dbReference type="EMBL" id="JAGRYU010000025">
    <property type="protein sequence ID" value="MBU4682982.1"/>
    <property type="molecule type" value="Genomic_DNA"/>
</dbReference>